<dbReference type="EMBL" id="CP059399">
    <property type="protein sequence ID" value="QLY30549.1"/>
    <property type="molecule type" value="Genomic_DNA"/>
</dbReference>
<dbReference type="Gene3D" id="3.40.50.1820">
    <property type="entry name" value="alpha/beta hydrolase"/>
    <property type="match status" value="1"/>
</dbReference>
<dbReference type="AlphaFoldDB" id="A0A7D6ZWV7"/>
<dbReference type="PANTHER" id="PTHR46623:SF6">
    <property type="entry name" value="ALPHA_BETA-HYDROLASES SUPERFAMILY PROTEIN"/>
    <property type="match status" value="1"/>
</dbReference>
<dbReference type="PANTHER" id="PTHR46623">
    <property type="entry name" value="CARBOXYMETHYLENEBUTENOLIDASE-RELATED"/>
    <property type="match status" value="1"/>
</dbReference>
<dbReference type="RefSeq" id="WP_181581747.1">
    <property type="nucleotide sequence ID" value="NZ_CP059399.1"/>
</dbReference>
<reference evidence="2 3" key="1">
    <citation type="submission" date="2020-07" db="EMBL/GenBank/DDBJ databases">
        <authorList>
            <person name="Zhuang K."/>
            <person name="Ran Y."/>
        </authorList>
    </citation>
    <scope>NUCLEOTIDE SEQUENCE [LARGE SCALE GENOMIC DNA]</scope>
    <source>
        <strain evidence="2 3">WCH-YHL-001</strain>
    </source>
</reference>
<dbReference type="InterPro" id="IPR051049">
    <property type="entry name" value="Dienelactone_hydrolase-like"/>
</dbReference>
<organism evidence="2 3">
    <name type="scientific">Nocardia huaxiensis</name>
    <dbReference type="NCBI Taxonomy" id="2755382"/>
    <lineage>
        <taxon>Bacteria</taxon>
        <taxon>Bacillati</taxon>
        <taxon>Actinomycetota</taxon>
        <taxon>Actinomycetes</taxon>
        <taxon>Mycobacteriales</taxon>
        <taxon>Nocardiaceae</taxon>
        <taxon>Nocardia</taxon>
    </lineage>
</organism>
<evidence type="ECO:0000313" key="2">
    <source>
        <dbReference type="EMBL" id="QLY30549.1"/>
    </source>
</evidence>
<evidence type="ECO:0000313" key="3">
    <source>
        <dbReference type="Proteomes" id="UP000515512"/>
    </source>
</evidence>
<dbReference type="GO" id="GO:0016787">
    <property type="term" value="F:hydrolase activity"/>
    <property type="evidence" value="ECO:0007669"/>
    <property type="project" value="UniProtKB-KW"/>
</dbReference>
<dbReference type="InterPro" id="IPR002925">
    <property type="entry name" value="Dienelactn_hydro"/>
</dbReference>
<evidence type="ECO:0000259" key="1">
    <source>
        <dbReference type="Pfam" id="PF01738"/>
    </source>
</evidence>
<name>A0A7D6ZWV7_9NOCA</name>
<sequence length="235" mass="25070">MSTIQLTAPDGPIDAWLEKPDGPGPWPGVVVLHDISGVGADIRRITRRIADQGYLAIAPNLFARGRIRCIPGVVRDLMTNREGPAIRDILAARSLLEADPDCTGKTAVVGFCLGGGFALLVAPRGFDAAAPFYPSGRGNYADVLRGSCPVVATYAKLDPINVGRANHLEQVLAEYGVDHDIKVYPGVTHAFANELPGDALIRVTGLGYNEMAAGDAWRRIFAFFDKYLSPGTPGD</sequence>
<protein>
    <submittedName>
        <fullName evidence="2">Dienelactone hydrolase family protein</fullName>
    </submittedName>
</protein>
<dbReference type="InterPro" id="IPR029058">
    <property type="entry name" value="AB_hydrolase_fold"/>
</dbReference>
<dbReference type="Pfam" id="PF01738">
    <property type="entry name" value="DLH"/>
    <property type="match status" value="1"/>
</dbReference>
<keyword evidence="3" id="KW-1185">Reference proteome</keyword>
<gene>
    <name evidence="2" type="ORF">H0264_36480</name>
</gene>
<feature type="domain" description="Dienelactone hydrolase" evidence="1">
    <location>
        <begin position="13"/>
        <end position="228"/>
    </location>
</feature>
<keyword evidence="2" id="KW-0378">Hydrolase</keyword>
<dbReference type="Proteomes" id="UP000515512">
    <property type="component" value="Chromosome"/>
</dbReference>
<dbReference type="SUPFAM" id="SSF53474">
    <property type="entry name" value="alpha/beta-Hydrolases"/>
    <property type="match status" value="1"/>
</dbReference>
<proteinExistence type="predicted"/>
<accession>A0A7D6ZWV7</accession>
<dbReference type="KEGG" id="nhu:H0264_36480"/>